<evidence type="ECO:0000313" key="3">
    <source>
        <dbReference type="EMBL" id="MBQ0957830.1"/>
    </source>
</evidence>
<dbReference type="RefSeq" id="WP_210800236.1">
    <property type="nucleotide sequence ID" value="NZ_JAGQDE010000002.1"/>
</dbReference>
<dbReference type="InterPro" id="IPR000157">
    <property type="entry name" value="TIR_dom"/>
</dbReference>
<feature type="transmembrane region" description="Helical" evidence="1">
    <location>
        <begin position="166"/>
        <end position="185"/>
    </location>
</feature>
<feature type="domain" description="TIR" evidence="2">
    <location>
        <begin position="5"/>
        <end position="125"/>
    </location>
</feature>
<keyword evidence="4" id="KW-1185">Reference proteome</keyword>
<protein>
    <submittedName>
        <fullName evidence="3">Toll/interleukin-1 receptor domain-containing protein</fullName>
    </submittedName>
</protein>
<dbReference type="EMBL" id="JAGQDE010000002">
    <property type="protein sequence ID" value="MBQ0957830.1"/>
    <property type="molecule type" value="Genomic_DNA"/>
</dbReference>
<dbReference type="SUPFAM" id="SSF52200">
    <property type="entry name" value="Toll/Interleukin receptor TIR domain"/>
    <property type="match status" value="1"/>
</dbReference>
<dbReference type="AlphaFoldDB" id="A0A940YCV3"/>
<gene>
    <name evidence="3" type="ORF">KAK06_02560</name>
</gene>
<dbReference type="Proteomes" id="UP000678374">
    <property type="component" value="Unassembled WGS sequence"/>
</dbReference>
<comment type="caution">
    <text evidence="3">The sequence shown here is derived from an EMBL/GenBank/DDBJ whole genome shotgun (WGS) entry which is preliminary data.</text>
</comment>
<dbReference type="Pfam" id="PF13676">
    <property type="entry name" value="TIR_2"/>
    <property type="match status" value="1"/>
</dbReference>
<keyword evidence="1" id="KW-1133">Transmembrane helix</keyword>
<feature type="transmembrane region" description="Helical" evidence="1">
    <location>
        <begin position="197"/>
        <end position="218"/>
    </location>
</feature>
<proteinExistence type="predicted"/>
<dbReference type="InterPro" id="IPR035897">
    <property type="entry name" value="Toll_tir_struct_dom_sf"/>
</dbReference>
<organism evidence="3 4">
    <name type="scientific">Ideonella aquatica</name>
    <dbReference type="NCBI Taxonomy" id="2824119"/>
    <lineage>
        <taxon>Bacteria</taxon>
        <taxon>Pseudomonadati</taxon>
        <taxon>Pseudomonadota</taxon>
        <taxon>Betaproteobacteria</taxon>
        <taxon>Burkholderiales</taxon>
        <taxon>Sphaerotilaceae</taxon>
        <taxon>Ideonella</taxon>
    </lineage>
</organism>
<name>A0A940YCV3_9BURK</name>
<keyword evidence="3" id="KW-0675">Receptor</keyword>
<keyword evidence="1" id="KW-0812">Transmembrane</keyword>
<dbReference type="Gene3D" id="3.40.50.10140">
    <property type="entry name" value="Toll/interleukin-1 receptor homology (TIR) domain"/>
    <property type="match status" value="1"/>
</dbReference>
<sequence>MKPLFVSYTQSDLHWAQWVVWQLEAAGYSVRYQHRDFRSGGNFVTAMNQAILDAPATVALLSPAYQDSKHCEAEWSSALAGDTTNAAGRLIPVRVVDCVPKGLLGPLAYIDLVGTEDADAAQRLLAGVAASPAVQAAMGGPPLPVRPRRGPPLFPPQRVQRLATRLAVSGAGGMAVAVGVSQFLRRVMPLRMEGDDAAPWTAAGLCGLVAAAMVYGLWGWLAARRQAAASAAGQAS</sequence>
<accession>A0A940YCV3</accession>
<evidence type="ECO:0000259" key="2">
    <source>
        <dbReference type="Pfam" id="PF13676"/>
    </source>
</evidence>
<dbReference type="GO" id="GO:0007165">
    <property type="term" value="P:signal transduction"/>
    <property type="evidence" value="ECO:0007669"/>
    <property type="project" value="InterPro"/>
</dbReference>
<evidence type="ECO:0000256" key="1">
    <source>
        <dbReference type="SAM" id="Phobius"/>
    </source>
</evidence>
<reference evidence="3" key="1">
    <citation type="submission" date="2021-04" db="EMBL/GenBank/DDBJ databases">
        <title>The genome sequence of Ideonella sp. 4Y11.</title>
        <authorList>
            <person name="Liu Y."/>
        </authorList>
    </citation>
    <scope>NUCLEOTIDE SEQUENCE</scope>
    <source>
        <strain evidence="3">4Y11</strain>
    </source>
</reference>
<evidence type="ECO:0000313" key="4">
    <source>
        <dbReference type="Proteomes" id="UP000678374"/>
    </source>
</evidence>
<keyword evidence="1" id="KW-0472">Membrane</keyword>